<dbReference type="EMBL" id="CAJOBB010015463">
    <property type="protein sequence ID" value="CAF4317127.1"/>
    <property type="molecule type" value="Genomic_DNA"/>
</dbReference>
<feature type="region of interest" description="Disordered" evidence="1">
    <location>
        <begin position="1"/>
        <end position="21"/>
    </location>
</feature>
<proteinExistence type="predicted"/>
<dbReference type="SUPFAM" id="SSF57184">
    <property type="entry name" value="Growth factor receptor domain"/>
    <property type="match status" value="1"/>
</dbReference>
<evidence type="ECO:0000256" key="1">
    <source>
        <dbReference type="SAM" id="MobiDB-lite"/>
    </source>
</evidence>
<name>A0A820IUC2_9BILA</name>
<evidence type="ECO:0000313" key="2">
    <source>
        <dbReference type="EMBL" id="CAF4317127.1"/>
    </source>
</evidence>
<gene>
    <name evidence="2" type="ORF">KXQ929_LOCUS46417</name>
</gene>
<feature type="non-terminal residue" evidence="2">
    <location>
        <position position="1"/>
    </location>
</feature>
<dbReference type="SUPFAM" id="SSF101898">
    <property type="entry name" value="NHL repeat"/>
    <property type="match status" value="1"/>
</dbReference>
<dbReference type="Proteomes" id="UP000663868">
    <property type="component" value="Unassembled WGS sequence"/>
</dbReference>
<dbReference type="InterPro" id="IPR009030">
    <property type="entry name" value="Growth_fac_rcpt_cys_sf"/>
</dbReference>
<accession>A0A820IUC2</accession>
<protein>
    <submittedName>
        <fullName evidence="2">Uncharacterized protein</fullName>
    </submittedName>
</protein>
<sequence>MDTTTGSIVASPSKPRSSVGSVQLSPKNYVNIHNQSCSHCDQSRYEICNVNSSTCQCPPFTYWNNGMCMTQLFQDQLCSHADACRTDLNLSCQPTCNFTYQCTASPTVGIGLTVAGFCNGSTDAGTLGLMGPYGIYVSPFDGILYLANYDVPRFQSFLPFSRIGSTILSDGLSASDDVFVDSSHNIYMSDYAAGQGMMYIQRPGMNLTSFPPIGRSNINCSLVGLYGIIGVTVDRSGNIYASLALCSMIVKWAPNSITGILVAGNPGHSGTDSNTLKWPRFMHLDEVRGALYVADG</sequence>
<comment type="caution">
    <text evidence="2">The sequence shown here is derived from an EMBL/GenBank/DDBJ whole genome shotgun (WGS) entry which is preliminary data.</text>
</comment>
<evidence type="ECO:0000313" key="3">
    <source>
        <dbReference type="Proteomes" id="UP000663868"/>
    </source>
</evidence>
<dbReference type="AlphaFoldDB" id="A0A820IUC2"/>
<dbReference type="Gene3D" id="2.120.10.30">
    <property type="entry name" value="TolB, C-terminal domain"/>
    <property type="match status" value="1"/>
</dbReference>
<dbReference type="Gene3D" id="2.40.10.500">
    <property type="match status" value="1"/>
</dbReference>
<dbReference type="InterPro" id="IPR011042">
    <property type="entry name" value="6-blade_b-propeller_TolB-like"/>
</dbReference>
<reference evidence="2" key="1">
    <citation type="submission" date="2021-02" db="EMBL/GenBank/DDBJ databases">
        <authorList>
            <person name="Nowell W R."/>
        </authorList>
    </citation>
    <scope>NUCLEOTIDE SEQUENCE</scope>
</reference>
<organism evidence="2 3">
    <name type="scientific">Adineta steineri</name>
    <dbReference type="NCBI Taxonomy" id="433720"/>
    <lineage>
        <taxon>Eukaryota</taxon>
        <taxon>Metazoa</taxon>
        <taxon>Spiralia</taxon>
        <taxon>Gnathifera</taxon>
        <taxon>Rotifera</taxon>
        <taxon>Eurotatoria</taxon>
        <taxon>Bdelloidea</taxon>
        <taxon>Adinetida</taxon>
        <taxon>Adinetidae</taxon>
        <taxon>Adineta</taxon>
    </lineage>
</organism>